<organism evidence="2 3">
    <name type="scientific">Actinomadura miaoliensis</name>
    <dbReference type="NCBI Taxonomy" id="430685"/>
    <lineage>
        <taxon>Bacteria</taxon>
        <taxon>Bacillati</taxon>
        <taxon>Actinomycetota</taxon>
        <taxon>Actinomycetes</taxon>
        <taxon>Streptosporangiales</taxon>
        <taxon>Thermomonosporaceae</taxon>
        <taxon>Actinomadura</taxon>
    </lineage>
</organism>
<dbReference type="Proteomes" id="UP001500683">
    <property type="component" value="Unassembled WGS sequence"/>
</dbReference>
<comment type="caution">
    <text evidence="2">The sequence shown here is derived from an EMBL/GenBank/DDBJ whole genome shotgun (WGS) entry which is preliminary data.</text>
</comment>
<sequence length="104" mass="11182">MVRGEGITYQVVQQDPGYFEGEFAVTNRTGRPLTNWRITFDAPGANVKNIWGGRLVRGGSTVEIQNAEGARPIPVGATWEVRFGAEGTPSGPENCRVNGSPCGF</sequence>
<dbReference type="InterPro" id="IPR008965">
    <property type="entry name" value="CBM2/CBM3_carb-bd_dom_sf"/>
</dbReference>
<reference evidence="3" key="1">
    <citation type="journal article" date="2019" name="Int. J. Syst. Evol. Microbiol.">
        <title>The Global Catalogue of Microorganisms (GCM) 10K type strain sequencing project: providing services to taxonomists for standard genome sequencing and annotation.</title>
        <authorList>
            <consortium name="The Broad Institute Genomics Platform"/>
            <consortium name="The Broad Institute Genome Sequencing Center for Infectious Disease"/>
            <person name="Wu L."/>
            <person name="Ma J."/>
        </authorList>
    </citation>
    <scope>NUCLEOTIDE SEQUENCE [LARGE SCALE GENOMIC DNA]</scope>
    <source>
        <strain evidence="3">JCM 16702</strain>
    </source>
</reference>
<dbReference type="Gene3D" id="2.60.40.290">
    <property type="match status" value="1"/>
</dbReference>
<dbReference type="SUPFAM" id="SSF49384">
    <property type="entry name" value="Carbohydrate-binding domain"/>
    <property type="match status" value="1"/>
</dbReference>
<accession>A0ABP7VJQ6</accession>
<dbReference type="InterPro" id="IPR001919">
    <property type="entry name" value="CBD2"/>
</dbReference>
<dbReference type="EMBL" id="BAAAZG010000014">
    <property type="protein sequence ID" value="GAA4068777.1"/>
    <property type="molecule type" value="Genomic_DNA"/>
</dbReference>
<keyword evidence="3" id="KW-1185">Reference proteome</keyword>
<protein>
    <recommendedName>
        <fullName evidence="1">CBM2 domain-containing protein</fullName>
    </recommendedName>
</protein>
<evidence type="ECO:0000313" key="2">
    <source>
        <dbReference type="EMBL" id="GAA4068777.1"/>
    </source>
</evidence>
<feature type="domain" description="CBM2" evidence="1">
    <location>
        <begin position="1"/>
        <end position="104"/>
    </location>
</feature>
<gene>
    <name evidence="2" type="ORF">GCM10022214_24720</name>
</gene>
<dbReference type="Pfam" id="PF00553">
    <property type="entry name" value="CBM_2"/>
    <property type="match status" value="1"/>
</dbReference>
<name>A0ABP7VJQ6_9ACTN</name>
<evidence type="ECO:0000313" key="3">
    <source>
        <dbReference type="Proteomes" id="UP001500683"/>
    </source>
</evidence>
<dbReference type="SMART" id="SM00637">
    <property type="entry name" value="CBD_II"/>
    <property type="match status" value="1"/>
</dbReference>
<proteinExistence type="predicted"/>
<dbReference type="PROSITE" id="PS51173">
    <property type="entry name" value="CBM2"/>
    <property type="match status" value="1"/>
</dbReference>
<dbReference type="InterPro" id="IPR012291">
    <property type="entry name" value="CBM2_carb-bd_dom_sf"/>
</dbReference>
<evidence type="ECO:0000259" key="1">
    <source>
        <dbReference type="PROSITE" id="PS51173"/>
    </source>
</evidence>